<sequence length="221" mass="25805">MQPNKHLSLTSVAFVVCLLAISCNNHKPKSPQTDSSLTQSQTSDTQDSIEYEKRFRTWIIDTLKNLKAGVIKLSPQAGVRTRDIFVRDDSSELILTDRYKLRYIPQDTFDQSTGDAFILSTLKQYKEEPSEGSEVQFVDEIRYTRSYYPSSRCDFIQDMDSIFVLDKEKRTKKEYSYIRGRYSRKTVTYLNSKPPRVDYYEFLWPGDTLTKRLVRTTPLSK</sequence>
<accession>A0A2P8FE14</accession>
<organism evidence="1 2">
    <name type="scientific">Chitinophaga ginsengisoli</name>
    <dbReference type="NCBI Taxonomy" id="363837"/>
    <lineage>
        <taxon>Bacteria</taxon>
        <taxon>Pseudomonadati</taxon>
        <taxon>Bacteroidota</taxon>
        <taxon>Chitinophagia</taxon>
        <taxon>Chitinophagales</taxon>
        <taxon>Chitinophagaceae</taxon>
        <taxon>Chitinophaga</taxon>
    </lineage>
</organism>
<proteinExistence type="predicted"/>
<comment type="caution">
    <text evidence="1">The sequence shown here is derived from an EMBL/GenBank/DDBJ whole genome shotgun (WGS) entry which is preliminary data.</text>
</comment>
<gene>
    <name evidence="1" type="ORF">CLV42_12610</name>
</gene>
<evidence type="ECO:0000313" key="2">
    <source>
        <dbReference type="Proteomes" id="UP000240978"/>
    </source>
</evidence>
<evidence type="ECO:0000313" key="1">
    <source>
        <dbReference type="EMBL" id="PSL19898.1"/>
    </source>
</evidence>
<name>A0A2P8FE14_9BACT</name>
<dbReference type="EMBL" id="PYGK01000026">
    <property type="protein sequence ID" value="PSL19898.1"/>
    <property type="molecule type" value="Genomic_DNA"/>
</dbReference>
<keyword evidence="2" id="KW-1185">Reference proteome</keyword>
<dbReference type="Proteomes" id="UP000240978">
    <property type="component" value="Unassembled WGS sequence"/>
</dbReference>
<dbReference type="PROSITE" id="PS51257">
    <property type="entry name" value="PROKAR_LIPOPROTEIN"/>
    <property type="match status" value="1"/>
</dbReference>
<dbReference type="AlphaFoldDB" id="A0A2P8FE14"/>
<reference evidence="1 2" key="1">
    <citation type="submission" date="2018-03" db="EMBL/GenBank/DDBJ databases">
        <title>Genomic Encyclopedia of Archaeal and Bacterial Type Strains, Phase II (KMG-II): from individual species to whole genera.</title>
        <authorList>
            <person name="Goeker M."/>
        </authorList>
    </citation>
    <scope>NUCLEOTIDE SEQUENCE [LARGE SCALE GENOMIC DNA]</scope>
    <source>
        <strain evidence="1 2">DSM 18107</strain>
    </source>
</reference>
<protein>
    <submittedName>
        <fullName evidence="1">Uncharacterized protein</fullName>
    </submittedName>
</protein>